<name>A0ABQ8LSZ0_LABRO</name>
<dbReference type="InterPro" id="IPR001584">
    <property type="entry name" value="Integrase_cat-core"/>
</dbReference>
<dbReference type="SUPFAM" id="SSF56672">
    <property type="entry name" value="DNA/RNA polymerases"/>
    <property type="match status" value="1"/>
</dbReference>
<gene>
    <name evidence="10" type="ORF">H4Q32_014110</name>
</gene>
<keyword evidence="11" id="KW-1185">Reference proteome</keyword>
<keyword evidence="4" id="KW-0255">Endonuclease</keyword>
<feature type="region of interest" description="Disordered" evidence="7">
    <location>
        <begin position="116"/>
        <end position="160"/>
    </location>
</feature>
<feature type="domain" description="Integrase catalytic" evidence="9">
    <location>
        <begin position="835"/>
        <end position="931"/>
    </location>
</feature>
<dbReference type="Gene3D" id="3.30.420.10">
    <property type="entry name" value="Ribonuclease H-like superfamily/Ribonuclease H"/>
    <property type="match status" value="1"/>
</dbReference>
<feature type="region of interest" description="Disordered" evidence="7">
    <location>
        <begin position="342"/>
        <end position="384"/>
    </location>
</feature>
<evidence type="ECO:0000256" key="4">
    <source>
        <dbReference type="ARBA" id="ARBA00022759"/>
    </source>
</evidence>
<dbReference type="InterPro" id="IPR036397">
    <property type="entry name" value="RNaseH_sf"/>
</dbReference>
<evidence type="ECO:0000313" key="11">
    <source>
        <dbReference type="Proteomes" id="UP000830375"/>
    </source>
</evidence>
<dbReference type="CDD" id="cd09274">
    <property type="entry name" value="RNase_HI_RT_Ty3"/>
    <property type="match status" value="1"/>
</dbReference>
<organism evidence="10 11">
    <name type="scientific">Labeo rohita</name>
    <name type="common">Indian major carp</name>
    <name type="synonym">Cyprinus rohita</name>
    <dbReference type="NCBI Taxonomy" id="84645"/>
    <lineage>
        <taxon>Eukaryota</taxon>
        <taxon>Metazoa</taxon>
        <taxon>Chordata</taxon>
        <taxon>Craniata</taxon>
        <taxon>Vertebrata</taxon>
        <taxon>Euteleostomi</taxon>
        <taxon>Actinopterygii</taxon>
        <taxon>Neopterygii</taxon>
        <taxon>Teleostei</taxon>
        <taxon>Ostariophysi</taxon>
        <taxon>Cypriniformes</taxon>
        <taxon>Cyprinidae</taxon>
        <taxon>Labeoninae</taxon>
        <taxon>Labeonini</taxon>
        <taxon>Labeo</taxon>
    </lineage>
</organism>
<dbReference type="InterPro" id="IPR041373">
    <property type="entry name" value="RT_RNaseH"/>
</dbReference>
<dbReference type="InterPro" id="IPR012337">
    <property type="entry name" value="RNaseH-like_sf"/>
</dbReference>
<dbReference type="InterPro" id="IPR043502">
    <property type="entry name" value="DNA/RNA_pol_sf"/>
</dbReference>
<feature type="signal peptide" evidence="8">
    <location>
        <begin position="1"/>
        <end position="30"/>
    </location>
</feature>
<feature type="compositionally biased region" description="Polar residues" evidence="7">
    <location>
        <begin position="91"/>
        <end position="103"/>
    </location>
</feature>
<evidence type="ECO:0000256" key="1">
    <source>
        <dbReference type="ARBA" id="ARBA00022679"/>
    </source>
</evidence>
<evidence type="ECO:0000256" key="5">
    <source>
        <dbReference type="ARBA" id="ARBA00022801"/>
    </source>
</evidence>
<evidence type="ECO:0000256" key="3">
    <source>
        <dbReference type="ARBA" id="ARBA00022722"/>
    </source>
</evidence>
<evidence type="ECO:0000256" key="8">
    <source>
        <dbReference type="SAM" id="SignalP"/>
    </source>
</evidence>
<evidence type="ECO:0000256" key="7">
    <source>
        <dbReference type="SAM" id="MobiDB-lite"/>
    </source>
</evidence>
<keyword evidence="8" id="KW-0732">Signal</keyword>
<dbReference type="PANTHER" id="PTHR37984">
    <property type="entry name" value="PROTEIN CBG26694"/>
    <property type="match status" value="1"/>
</dbReference>
<dbReference type="Pfam" id="PF17917">
    <property type="entry name" value="RT_RNaseH"/>
    <property type="match status" value="1"/>
</dbReference>
<dbReference type="Pfam" id="PF00665">
    <property type="entry name" value="rve"/>
    <property type="match status" value="1"/>
</dbReference>
<accession>A0ABQ8LSZ0</accession>
<feature type="region of interest" description="Disordered" evidence="7">
    <location>
        <begin position="406"/>
        <end position="455"/>
    </location>
</feature>
<keyword evidence="3" id="KW-0540">Nuclease</keyword>
<feature type="chain" id="PRO_5046615267" evidence="8">
    <location>
        <begin position="31"/>
        <end position="1061"/>
    </location>
</feature>
<keyword evidence="6" id="KW-0695">RNA-directed DNA polymerase</keyword>
<evidence type="ECO:0000256" key="6">
    <source>
        <dbReference type="ARBA" id="ARBA00022918"/>
    </source>
</evidence>
<protein>
    <submittedName>
        <fullName evidence="10">Retrovirus-related Pol polyprotein</fullName>
    </submittedName>
</protein>
<dbReference type="InterPro" id="IPR043128">
    <property type="entry name" value="Rev_trsase/Diguanyl_cyclase"/>
</dbReference>
<comment type="caution">
    <text evidence="10">The sequence shown here is derived from an EMBL/GenBank/DDBJ whole genome shotgun (WGS) entry which is preliminary data.</text>
</comment>
<keyword evidence="2" id="KW-0548">Nucleotidyltransferase</keyword>
<sequence length="1061" mass="117006">MPGHHRHWSLVRYNDIALLLCGSAFTVGMADDQPCPPPVFATPKNVHVMSGIVTIMPEPPHVKPVKPKSARVMPTKPEPSHARSVKPKPAQVTSTKPRSAHVTSTKLHFTHAMPAHAKPAAPGPAHAKPAAPGPAHTKPAAPGPAHAKPAALGPAHAKPALPEPVHKMAVIPEPVHKMAAIPKPVHKMAAPSESPVKMAAMPEPHLSKIVSSKSHLPTSVAPKANQVMADPLMSSQVRAALSVLSQATAEFPEPRQVTAAVPESSQVKAVLHESSQDTAVLHESSQDTAVVPHESSQVTAVPHESSQVTAVVPESSHVTAVVPESSQVTAVVPESSHVTAVVPEPNQATADLHESSQVTADLPESRQVTADLPESRQVTADLSESRQDTAALLIEPLHDMAASTEPRQATAVMPEPHQVPSDLPKPRQVSADPLESRHVSADPPEPRHVSADPLEPCRVSADPLEPRHISADPPEHCKCTPYLVCPRVSTRGLVCPRVCSRGLVCPRVCSRGLACPRITPIPPEVSACTVEPPKEVASNNELTATSDHSVTPRHACFMGYFLFGGHLRRPKPNRTPQKVFQRAMEQIFTGFPCAIIVDDIIVGGKGEKEHDENLRKVLNRARQNDQPISYASRTLTETETRYAQIEKELLAVVFACQNFYDYIYGKPVLVETDHQPLLTILNKPLHTALAQLRQMILKLHKFNLTLTYKKGKQLYLADTLSCAPRKVTTKDLKDEEEFEVMAVQMISVNRLEELKEHTGKDSSLQSLCNSIKHAYRVNIYRSCTKAMQELKRPNTEHTTAFFAMTQDIDNFMQYCSICNALKPHQQKEPLHIHEIPELPWSVVAADIFDWNSQQYLVLVDSFSGWFEVNPLRNLSSQNIVNKLKRHFSVHGIPQKLVTDNGTQFTSQIFRDFASSWDFCHITSSPEYSQVNEIDVQGNTYQQAHQQADAEAKIKGHCGMVRMQTTKGHDKIGIVRSTLTEPRSYVVECDSKEYRRNRRHLLPVTVAIQIQTVSRSDGHCSHLDPVCIQIRWWISTYCLECQQRPGQLDVPQKLIPSEDLVT</sequence>
<keyword evidence="5" id="KW-0378">Hydrolase</keyword>
<feature type="compositionally biased region" description="Basic and acidic residues" evidence="7">
    <location>
        <begin position="434"/>
        <end position="450"/>
    </location>
</feature>
<dbReference type="EMBL" id="JACTAM010000018">
    <property type="protein sequence ID" value="KAI2653770.1"/>
    <property type="molecule type" value="Genomic_DNA"/>
</dbReference>
<dbReference type="PANTHER" id="PTHR37984:SF5">
    <property type="entry name" value="PROTEIN NYNRIN-LIKE"/>
    <property type="match status" value="1"/>
</dbReference>
<evidence type="ECO:0000259" key="9">
    <source>
        <dbReference type="PROSITE" id="PS50994"/>
    </source>
</evidence>
<feature type="region of interest" description="Disordered" evidence="7">
    <location>
        <begin position="59"/>
        <end position="103"/>
    </location>
</feature>
<dbReference type="Gene3D" id="3.30.70.270">
    <property type="match status" value="1"/>
</dbReference>
<keyword evidence="1" id="KW-0808">Transferase</keyword>
<evidence type="ECO:0000313" key="10">
    <source>
        <dbReference type="EMBL" id="KAI2653770.1"/>
    </source>
</evidence>
<dbReference type="InterPro" id="IPR050951">
    <property type="entry name" value="Retrovirus_Pol_polyprotein"/>
</dbReference>
<evidence type="ECO:0000256" key="2">
    <source>
        <dbReference type="ARBA" id="ARBA00022695"/>
    </source>
</evidence>
<dbReference type="SUPFAM" id="SSF53098">
    <property type="entry name" value="Ribonuclease H-like"/>
    <property type="match status" value="1"/>
</dbReference>
<reference evidence="10 11" key="1">
    <citation type="submission" date="2022-01" db="EMBL/GenBank/DDBJ databases">
        <title>A high-quality chromosome-level genome assembly of rohu carp, Labeo rohita.</title>
        <authorList>
            <person name="Arick M.A. II"/>
            <person name="Hsu C.-Y."/>
            <person name="Magbanua Z."/>
            <person name="Pechanova O."/>
            <person name="Grover C."/>
            <person name="Miller E."/>
            <person name="Thrash A."/>
            <person name="Ezzel L."/>
            <person name="Alam S."/>
            <person name="Benzie J."/>
            <person name="Hamilton M."/>
            <person name="Karsi A."/>
            <person name="Lawrence M.L."/>
            <person name="Peterson D.G."/>
        </authorList>
    </citation>
    <scope>NUCLEOTIDE SEQUENCE [LARGE SCALE GENOMIC DNA]</scope>
    <source>
        <strain evidence="11">BAU-BD-2019</strain>
        <tissue evidence="10">Blood</tissue>
    </source>
</reference>
<dbReference type="PROSITE" id="PS50994">
    <property type="entry name" value="INTEGRASE"/>
    <property type="match status" value="1"/>
</dbReference>
<dbReference type="Proteomes" id="UP000830375">
    <property type="component" value="Unassembled WGS sequence"/>
</dbReference>
<proteinExistence type="predicted"/>